<keyword evidence="4" id="KW-0159">Chromosome partition</keyword>
<dbReference type="InterPro" id="IPR030397">
    <property type="entry name" value="SEPARIN_core_dom"/>
</dbReference>
<dbReference type="EMBL" id="NHYE01000134">
    <property type="protein sequence ID" value="PPR07337.1"/>
    <property type="molecule type" value="Genomic_DNA"/>
</dbReference>
<sequence length="2242" mass="246052">MATAVRRRPIRQPPKLTKAAEPLNADELASALATKLTLTSAKGKSKADDGESKVQAMRSVNEASQALSGVVQSGWKKSSGDSSRVTLTTVNTAASRAAKGLAVLRKLRSDDLDVERAAGSVLGKLITLEMYDLAAVALKEMQPRLCSLLRASEEPNNILSLPQPSPPPSDPVMLNLVSTYLLYAIISKTQGQDTIDDLANILISPSTRSLLSWLPFLTPLPSKHTDSLLTRTYSILTKFCTSSTSSVNKSKSTSRPESLFLLRSYAMRCLVHTSPGTVEASTFWDQVTRFGASFAKATPPKGEEQATSMIMHAYSELIRLAEQRSDRDQFLGVNEEGKGFLAFCEHWTAFAKRAGDISVLQKINSFMQQPSSSSLSTTPSTSSPSTTSGPAASRTPQQVAILEGSKIYNVFSQTVLLLEDHVNAGNGIPLLYSPRSNVSDLFSTGLQGTIDSTLHYLRESSALPTLLKEPPRSPAATRRPREEEELFRISGKVDRAFEKLRRQCLKFIEANLVSSSSSSSACALDDALRRLLAEIVKLLHDILASSSDLTASMCQDFLTRSIDTLFVLSRTKLNVTNPQTFVPAFEHLKLATTILSSVPLSRFPSGSPDELVDFANYTRCISGAFYNLAGSLYQAMRYGSAVPFLVESCQLGAKALRLPRQRPKQVNEAREKEWKQLEEQLFRRWELLGVCYSKNGDRKNAYDAFKQAIHAFPFASSALPAQCDTEAPDAIFGDSAAQNIKNLVALVDRVSYIGACELLLPPDEVSLLSAVICSPSQRAAAATSLGSSSSLPLDPGVAGALLERQLDSLEPSRWKEGVRAIYAKLLKDALHVYRTNAAHTDPRSSSECMPIRRARVLIKCMDFAYRDQNGVEDACAALGLGNVEDIANEVEGLASTQALGRDAQLGHFIPQYRVSAHIWVALHAHRRVDPQQHNIMGRRTERACQIIRELLNHGTGTKVNPTSSASKSALAKKSGTPKALKTVVASSPKTKAVSPKRTRTLRAQRGAAQPQPPAAPRKAAPTRSVKATKTTKAATMAAAKAPLDPVTPKPRARGVLQPASTNVSQTPPRRSLDNTSRTPVALVFDNFDKFLSLLQLSARLLGLLSLILPKAHLLDATRKLAQRHAGPTSDGFILASLDLAHQYVALGKLKRAISIFNPALEIVRSGQASEEVAVRLLLRFAEYLAVTEDVQKSSNVYLEALQIADRLDLEQKGQSTQQRIHARTRVLELAAMASHVFSLIQHAKGNITASLEGSLQSLRLWNRAVEALTRLSSPPKSQAESDPFDTTSLKEALPSTGTDPSSKELRNDKTAFDRRPFTDGLDWRITEGLLSTMFALAQAYFLRGSAREAEYFAKQAADLAEQLNAPGMVSRALARQGEVQLHMGLLEDAQANLLKAAEVLGDVHGLEAVDARRLKAEAEARKSEEQDVQRMFDETVTMLEGLDAAFRQFDAVAFGPRKSLGASPGRKEGIDVLAPDTLVALLSRRLWLLRDDVGPVFNATLERILSLSSSTQSKAEEYALLGRLTLHGVYGRFRSDMFLSSLTESTASSPSPLAIAVPLGMSGKDQIRLSLSTNEVMDALADAEEHYWNHLSMTVMTGNVMRIREAATMLVLIGAFRTSLGDRRSGVPSVMAGLLALTLRRDMLDAILHKLPSQCFDDLQWPRFTPDGAPMPRLPKLKTNHFRLSPTAESDDEDDVLDASESVLRQYWEGVRNKYQSQTLSPSALSACSTIGLPSTWSIVNIALTPDKSTLFISKQQGGDARTPLIFCIPLKGRRDHGGTEDDESHLTFDGAIQELKDIVHASDQCTKAAVNIRADDDEARSNWWKERGQLDVRMRELLENIEYCWLGAFKTILNRRPELSPDGISDLRAQFEKIFHRALHVKDKKPKSKSASSHKKSLSAQLPTSSPNQFVLDDSIVECFSTLSPKCRDEELEDLVYFVLDLYQFHGVPVAIAEVDIDQVVVDLRNVLEEHSVRFAKEHKSRSASQAAEEHMFLILDKNVQGLPWESMPILRGRSVSRIPGVQFLHDRIAYARLKQQSSGRTYDPRDGSIVDPKKGFFILNPSGDLNRTEERFRDWAKDMKAAGWDGVIGKSLTEQQFVNALKTQDLVVYFGHGGGEQYIRSHRIRSLPTCAATMLWGCSSGALRDMGDFDRTGTPYNYMLAGCPTLVANLWDVTDKDIDKISLAVFDKLGLSGKCLATPMENKTRKPVSLVAAVAQSRDSCKLKYLTGAAPVVYGIPFYI</sequence>
<proteinExistence type="predicted"/>
<dbReference type="PROSITE" id="PS51700">
    <property type="entry name" value="SEPARIN"/>
    <property type="match status" value="1"/>
</dbReference>
<dbReference type="PROSITE" id="PS50005">
    <property type="entry name" value="TPR"/>
    <property type="match status" value="1"/>
</dbReference>
<accession>A0A409YWD7</accession>
<feature type="compositionally biased region" description="Basic residues" evidence="6">
    <location>
        <begin position="1"/>
        <end position="10"/>
    </location>
</feature>
<evidence type="ECO:0000256" key="1">
    <source>
        <dbReference type="ARBA" id="ARBA00000451"/>
    </source>
</evidence>
<dbReference type="PANTHER" id="PTHR12792">
    <property type="entry name" value="EXTRA SPINDLE POLES 1-RELATED"/>
    <property type="match status" value="1"/>
</dbReference>
<dbReference type="InterPro" id="IPR011990">
    <property type="entry name" value="TPR-like_helical_dom_sf"/>
</dbReference>
<dbReference type="EC" id="3.4.22.49" evidence="2"/>
<feature type="compositionally biased region" description="Polar residues" evidence="6">
    <location>
        <begin position="1271"/>
        <end position="1300"/>
    </location>
</feature>
<dbReference type="Proteomes" id="UP000284706">
    <property type="component" value="Unassembled WGS sequence"/>
</dbReference>
<dbReference type="GO" id="GO:0005634">
    <property type="term" value="C:nucleus"/>
    <property type="evidence" value="ECO:0007669"/>
    <property type="project" value="InterPro"/>
</dbReference>
<feature type="domain" description="Peptidase C50" evidence="7">
    <location>
        <begin position="2054"/>
        <end position="2151"/>
    </location>
</feature>
<evidence type="ECO:0000256" key="5">
    <source>
        <dbReference type="PROSITE-ProRule" id="PRU00339"/>
    </source>
</evidence>
<name>A0A409YWD7_9AGAR</name>
<feature type="repeat" description="TPR" evidence="5">
    <location>
        <begin position="682"/>
        <end position="715"/>
    </location>
</feature>
<evidence type="ECO:0000313" key="8">
    <source>
        <dbReference type="EMBL" id="PPR07337.1"/>
    </source>
</evidence>
<dbReference type="GO" id="GO:0051307">
    <property type="term" value="P:meiotic chromosome separation"/>
    <property type="evidence" value="ECO:0007669"/>
    <property type="project" value="TreeGrafter"/>
</dbReference>
<feature type="compositionally biased region" description="Low complexity" evidence="6">
    <location>
        <begin position="1016"/>
        <end position="1041"/>
    </location>
</feature>
<dbReference type="InterPro" id="IPR019734">
    <property type="entry name" value="TPR_rpt"/>
</dbReference>
<dbReference type="OrthoDB" id="10255632at2759"/>
<dbReference type="Gene3D" id="1.25.40.10">
    <property type="entry name" value="Tetratricopeptide repeat domain"/>
    <property type="match status" value="1"/>
</dbReference>
<feature type="compositionally biased region" description="Low complexity" evidence="6">
    <location>
        <begin position="370"/>
        <end position="396"/>
    </location>
</feature>
<keyword evidence="5" id="KW-0802">TPR repeat</keyword>
<dbReference type="SUPFAM" id="SSF48452">
    <property type="entry name" value="TPR-like"/>
    <property type="match status" value="2"/>
</dbReference>
<feature type="region of interest" description="Disordered" evidence="6">
    <location>
        <begin position="1"/>
        <end position="22"/>
    </location>
</feature>
<organism evidence="8 9">
    <name type="scientific">Gymnopilus dilepis</name>
    <dbReference type="NCBI Taxonomy" id="231916"/>
    <lineage>
        <taxon>Eukaryota</taxon>
        <taxon>Fungi</taxon>
        <taxon>Dikarya</taxon>
        <taxon>Basidiomycota</taxon>
        <taxon>Agaricomycotina</taxon>
        <taxon>Agaricomycetes</taxon>
        <taxon>Agaricomycetidae</taxon>
        <taxon>Agaricales</taxon>
        <taxon>Agaricineae</taxon>
        <taxon>Hymenogastraceae</taxon>
        <taxon>Gymnopilus</taxon>
    </lineage>
</organism>
<dbReference type="SMART" id="SM00028">
    <property type="entry name" value="TPR"/>
    <property type="match status" value="6"/>
</dbReference>
<evidence type="ECO:0000313" key="9">
    <source>
        <dbReference type="Proteomes" id="UP000284706"/>
    </source>
</evidence>
<reference evidence="8 9" key="1">
    <citation type="journal article" date="2018" name="Evol. Lett.">
        <title>Horizontal gene cluster transfer increased hallucinogenic mushroom diversity.</title>
        <authorList>
            <person name="Reynolds H.T."/>
            <person name="Vijayakumar V."/>
            <person name="Gluck-Thaler E."/>
            <person name="Korotkin H.B."/>
            <person name="Matheny P.B."/>
            <person name="Slot J.C."/>
        </authorList>
    </citation>
    <scope>NUCLEOTIDE SEQUENCE [LARGE SCALE GENOMIC DNA]</scope>
    <source>
        <strain evidence="8 9">SRW20</strain>
    </source>
</reference>
<dbReference type="STRING" id="231916.A0A409YWD7"/>
<keyword evidence="3" id="KW-0378">Hydrolase</keyword>
<evidence type="ECO:0000256" key="4">
    <source>
        <dbReference type="ARBA" id="ARBA00022829"/>
    </source>
</evidence>
<gene>
    <name evidence="8" type="ORF">CVT26_013653</name>
</gene>
<feature type="compositionally biased region" description="Low complexity" evidence="6">
    <location>
        <begin position="963"/>
        <end position="974"/>
    </location>
</feature>
<feature type="compositionally biased region" description="Polar residues" evidence="6">
    <location>
        <begin position="1058"/>
        <end position="1075"/>
    </location>
</feature>
<keyword evidence="9" id="KW-1185">Reference proteome</keyword>
<comment type="caution">
    <text evidence="8">The sequence shown here is derived from an EMBL/GenBank/DDBJ whole genome shotgun (WGS) entry which is preliminary data.</text>
</comment>
<comment type="catalytic activity">
    <reaction evidence="1">
        <text>All bonds known to be hydrolyzed by this endopeptidase have arginine in P1 and an acidic residue in P4. P6 is often occupied by an acidic residue or by a hydroxy-amino-acid residue, the phosphorylation of which enhances cleavage.</text>
        <dbReference type="EC" id="3.4.22.49"/>
    </reaction>
</comment>
<dbReference type="Pfam" id="PF03568">
    <property type="entry name" value="Separin_C"/>
    <property type="match status" value="1"/>
</dbReference>
<evidence type="ECO:0000259" key="7">
    <source>
        <dbReference type="PROSITE" id="PS51700"/>
    </source>
</evidence>
<evidence type="ECO:0000256" key="3">
    <source>
        <dbReference type="ARBA" id="ARBA00022801"/>
    </source>
</evidence>
<dbReference type="PANTHER" id="PTHR12792:SF0">
    <property type="entry name" value="SEPARIN"/>
    <property type="match status" value="1"/>
</dbReference>
<evidence type="ECO:0000256" key="6">
    <source>
        <dbReference type="SAM" id="MobiDB-lite"/>
    </source>
</evidence>
<feature type="compositionally biased region" description="Basic residues" evidence="6">
    <location>
        <begin position="1883"/>
        <end position="1898"/>
    </location>
</feature>
<dbReference type="GO" id="GO:0072686">
    <property type="term" value="C:mitotic spindle"/>
    <property type="evidence" value="ECO:0007669"/>
    <property type="project" value="TreeGrafter"/>
</dbReference>
<dbReference type="InterPro" id="IPR005314">
    <property type="entry name" value="Peptidase_C50"/>
</dbReference>
<dbReference type="InParanoid" id="A0A409YWD7"/>
<dbReference type="GO" id="GO:0005737">
    <property type="term" value="C:cytoplasm"/>
    <property type="evidence" value="ECO:0007669"/>
    <property type="project" value="TreeGrafter"/>
</dbReference>
<feature type="region of interest" description="Disordered" evidence="6">
    <location>
        <begin position="1883"/>
        <end position="1905"/>
    </location>
</feature>
<feature type="compositionally biased region" description="Basic and acidic residues" evidence="6">
    <location>
        <begin position="1301"/>
        <end position="1310"/>
    </location>
</feature>
<protein>
    <recommendedName>
        <fullName evidence="2">separase</fullName>
        <ecNumber evidence="2">3.4.22.49</ecNumber>
    </recommendedName>
</protein>
<dbReference type="GO" id="GO:0004197">
    <property type="term" value="F:cysteine-type endopeptidase activity"/>
    <property type="evidence" value="ECO:0007669"/>
    <property type="project" value="InterPro"/>
</dbReference>
<feature type="region of interest" description="Disordered" evidence="6">
    <location>
        <begin position="954"/>
        <end position="1075"/>
    </location>
</feature>
<dbReference type="GO" id="GO:0006508">
    <property type="term" value="P:proteolysis"/>
    <property type="evidence" value="ECO:0007669"/>
    <property type="project" value="InterPro"/>
</dbReference>
<feature type="region of interest" description="Disordered" evidence="6">
    <location>
        <begin position="369"/>
        <end position="396"/>
    </location>
</feature>
<feature type="region of interest" description="Disordered" evidence="6">
    <location>
        <begin position="1271"/>
        <end position="1310"/>
    </location>
</feature>
<evidence type="ECO:0000256" key="2">
    <source>
        <dbReference type="ARBA" id="ARBA00012489"/>
    </source>
</evidence>
<dbReference type="GO" id="GO:0044732">
    <property type="term" value="C:mitotic spindle pole body"/>
    <property type="evidence" value="ECO:0007669"/>
    <property type="project" value="TreeGrafter"/>
</dbReference>